<accession>A0A9P2Z092</accession>
<evidence type="ECO:0000313" key="1">
    <source>
        <dbReference type="EMBL" id="GBV21762.1"/>
    </source>
</evidence>
<sequence length="82" mass="9662">MIIPESAVKDEEISIFLLVVRGSDCDLKKAVIRLNLKDHYDFKNIDEFIDKFHEVYQFIGGERLKRIKEVYGKELLLIDGYK</sequence>
<evidence type="ECO:0000313" key="2">
    <source>
        <dbReference type="Proteomes" id="UP000265645"/>
    </source>
</evidence>
<dbReference type="EMBL" id="BDVT01000025">
    <property type="protein sequence ID" value="GBV21762.1"/>
    <property type="molecule type" value="Genomic_DNA"/>
</dbReference>
<name>A0A9P2Z092_STAAU</name>
<comment type="caution">
    <text evidence="1">The sequence shown here is derived from an EMBL/GenBank/DDBJ whole genome shotgun (WGS) entry which is preliminary data.</text>
</comment>
<reference evidence="2" key="1">
    <citation type="submission" date="2017-08" db="EMBL/GenBank/DDBJ databases">
        <title>Protection against atopic dermatitis through acquisition of Staphylococcus quorum-sensing agr mutations in the skin.</title>
        <authorList>
            <person name="Nakamura Y."/>
            <person name="Takahashi H."/>
            <person name="Takaya A."/>
            <person name="Inoue Y."/>
            <person name="Katayama Y."/>
            <person name="Kusuya Y."/>
            <person name="Shoji T."/>
            <person name="Takada S."/>
            <person name="Nakagawa S."/>
            <person name="Oguma R."/>
            <person name="Ozawa N."/>
            <person name="Yamaide F."/>
            <person name="Suzuki S."/>
            <person name="Villaruz A."/>
            <person name="Otto M."/>
            <person name="Matsue H."/>
            <person name="Nunez G."/>
            <person name="Shimojo N."/>
        </authorList>
    </citation>
    <scope>NUCLEOTIDE SEQUENCE [LARGE SCALE GENOMIC DNA]</scope>
    <source>
        <strain evidence="2">M1K003</strain>
    </source>
</reference>
<dbReference type="Proteomes" id="UP000265645">
    <property type="component" value="Unassembled WGS sequence"/>
</dbReference>
<dbReference type="RefSeq" id="WP_117195072.1">
    <property type="nucleotide sequence ID" value="NZ_BDVT01000025.1"/>
</dbReference>
<proteinExistence type="predicted"/>
<dbReference type="AlphaFoldDB" id="A0A9P2Z092"/>
<organism evidence="1 2">
    <name type="scientific">Staphylococcus aureus</name>
    <dbReference type="NCBI Taxonomy" id="1280"/>
    <lineage>
        <taxon>Bacteria</taxon>
        <taxon>Bacillati</taxon>
        <taxon>Bacillota</taxon>
        <taxon>Bacilli</taxon>
        <taxon>Bacillales</taxon>
        <taxon>Staphylococcaceae</taxon>
        <taxon>Staphylococcus</taxon>
    </lineage>
</organism>
<gene>
    <name evidence="1" type="ORF">M1K003_2785</name>
</gene>
<protein>
    <submittedName>
        <fullName evidence="1">Uncharacterized protein</fullName>
    </submittedName>
</protein>